<comment type="caution">
    <text evidence="1">The sequence shown here is derived from an EMBL/GenBank/DDBJ whole genome shotgun (WGS) entry which is preliminary data.</text>
</comment>
<organism evidence="1 2">
    <name type="scientific">Alternaria gaisen</name>
    <dbReference type="NCBI Taxonomy" id="167740"/>
    <lineage>
        <taxon>Eukaryota</taxon>
        <taxon>Fungi</taxon>
        <taxon>Dikarya</taxon>
        <taxon>Ascomycota</taxon>
        <taxon>Pezizomycotina</taxon>
        <taxon>Dothideomycetes</taxon>
        <taxon>Pleosporomycetidae</taxon>
        <taxon>Pleosporales</taxon>
        <taxon>Pleosporineae</taxon>
        <taxon>Pleosporaceae</taxon>
        <taxon>Alternaria</taxon>
        <taxon>Alternaria sect. Alternaria</taxon>
    </lineage>
</organism>
<reference evidence="1 2" key="1">
    <citation type="journal article" date="2019" name="bioRxiv">
        <title>Genomics, evolutionary history and diagnostics of the Alternaria alternata species group including apple and Asian pear pathotypes.</title>
        <authorList>
            <person name="Armitage A.D."/>
            <person name="Cockerton H.M."/>
            <person name="Sreenivasaprasad S."/>
            <person name="Woodhall J.W."/>
            <person name="Lane C.R."/>
            <person name="Harrison R.J."/>
            <person name="Clarkson J.P."/>
        </authorList>
    </citation>
    <scope>NUCLEOTIDE SEQUENCE [LARGE SCALE GENOMIC DNA]</scope>
    <source>
        <strain evidence="1 2">FERA 650</strain>
    </source>
</reference>
<proteinExistence type="predicted"/>
<evidence type="ECO:0000313" key="1">
    <source>
        <dbReference type="EMBL" id="KAB2110777.1"/>
    </source>
</evidence>
<dbReference type="Proteomes" id="UP000293547">
    <property type="component" value="Unassembled WGS sequence"/>
</dbReference>
<evidence type="ECO:0000313" key="2">
    <source>
        <dbReference type="Proteomes" id="UP000293547"/>
    </source>
</evidence>
<dbReference type="EMBL" id="PDWZ02000001">
    <property type="protein sequence ID" value="KAB2110777.1"/>
    <property type="molecule type" value="Genomic_DNA"/>
</dbReference>
<keyword evidence="2" id="KW-1185">Reference proteome</keyword>
<gene>
    <name evidence="1" type="ORF">AG0111_0g2150</name>
</gene>
<protein>
    <submittedName>
        <fullName evidence="1">Uncharacterized protein</fullName>
    </submittedName>
</protein>
<sequence>MSLPANINTAARTPYSEAASLEHYSRKTVDELKILAKIHGVPDGVELRDIAAILMEKDRVNGVWPGMFEDPKTGNTKGSCVASVDQTSQKTETPSETIIATGGQSKSASIAIVLNNNKIAETPTAAMTATGSENDTAIPISQLRKEWDGLWGPPFAFSKVAHVDPKSQGTSITSAGSTPIRSKSPVSPVSPASSASLKSNRYEVLATEEKELVEPEELLTDAVDEDIPTAKMSIQSAPSVHGESLTTQTFSHQVDGEENVHLANENADVGEKTKKKGKRGKKGRRKVNKAKTDAAQSAETEVEKTEASTSDDSITSKQAEDVPLPVTPAKVEFTEGNVVSTLEVSGPLPIVEENDGAIVEPSTSVAPTDIDEHVEEQINVDRFKLINVEDTEGSPSSIGTPISQQSAASPPVAPSEPTVESSEKVPIHIFPVVHPVPLPSIQTAQTPTPPKTKNQRRNEKRKENKQAATLSNIFNVLMSEQSGDASRPDSSDIKEDEDKGNSEGAAPAAKKKKRGTKGGKKAQAQKKHQPVPVVETMATPIAETVAGPVVQAAVATKIQPMHLALGAVVAILAGAVGTWAMV</sequence>
<accession>A0ACB6G231</accession>
<name>A0ACB6G231_9PLEO</name>